<sequence>MSATVVLVHGAWHGSWCWDELVPALEAQGLAVATVDLPSSGPDVTALGDLDADVAAVTAVLDAVAGPKILLGHSYGGLPVTQAATGREDVVHLVYVCAFMLDAGVSLIDAAGGQPVSWWRLSEDGTWMTPDRPEEVFYSDCEPAVAAAAVPRLQPQSLSSCRQPLQAAAWETIPSTYVVADLDPELPRFVQEAMATGRATRVVHIDAGHSPFLSRPGELAAMVAECAEVSAAPARAD</sequence>
<dbReference type="InterPro" id="IPR029058">
    <property type="entry name" value="AB_hydrolase_fold"/>
</dbReference>
<dbReference type="AlphaFoldDB" id="A0A848DHG2"/>
<keyword evidence="3" id="KW-1185">Reference proteome</keyword>
<comment type="caution">
    <text evidence="2">The sequence shown here is derived from an EMBL/GenBank/DDBJ whole genome shotgun (WGS) entry which is preliminary data.</text>
</comment>
<proteinExistence type="predicted"/>
<dbReference type="Pfam" id="PF12697">
    <property type="entry name" value="Abhydrolase_6"/>
    <property type="match status" value="1"/>
</dbReference>
<dbReference type="InterPro" id="IPR000073">
    <property type="entry name" value="AB_hydrolase_1"/>
</dbReference>
<evidence type="ECO:0000259" key="1">
    <source>
        <dbReference type="Pfam" id="PF12697"/>
    </source>
</evidence>
<accession>A0A848DHG2</accession>
<feature type="domain" description="AB hydrolase-1" evidence="1">
    <location>
        <begin position="5"/>
        <end position="221"/>
    </location>
</feature>
<dbReference type="PANTHER" id="PTHR37017">
    <property type="entry name" value="AB HYDROLASE-1 DOMAIN-CONTAINING PROTEIN-RELATED"/>
    <property type="match status" value="1"/>
</dbReference>
<dbReference type="RefSeq" id="WP_169412621.1">
    <property type="nucleotide sequence ID" value="NZ_JAAXKZ010000029.1"/>
</dbReference>
<reference evidence="2 3" key="1">
    <citation type="submission" date="2020-04" db="EMBL/GenBank/DDBJ databases">
        <authorList>
            <person name="Klaysubun C."/>
            <person name="Duangmal K."/>
            <person name="Lipun K."/>
        </authorList>
    </citation>
    <scope>NUCLEOTIDE SEQUENCE [LARGE SCALE GENOMIC DNA]</scope>
    <source>
        <strain evidence="2 3">DSM 45300</strain>
    </source>
</reference>
<gene>
    <name evidence="2" type="ORF">HF519_10515</name>
</gene>
<dbReference type="EMBL" id="JAAXKZ010000029">
    <property type="protein sequence ID" value="NMH91995.1"/>
    <property type="molecule type" value="Genomic_DNA"/>
</dbReference>
<keyword evidence="2" id="KW-0378">Hydrolase</keyword>
<dbReference type="PANTHER" id="PTHR37017:SF11">
    <property type="entry name" value="ESTERASE_LIPASE_THIOESTERASE DOMAIN-CONTAINING PROTEIN"/>
    <property type="match status" value="1"/>
</dbReference>
<evidence type="ECO:0000313" key="3">
    <source>
        <dbReference type="Proteomes" id="UP000586918"/>
    </source>
</evidence>
<dbReference type="SUPFAM" id="SSF53474">
    <property type="entry name" value="alpha/beta-Hydrolases"/>
    <property type="match status" value="1"/>
</dbReference>
<dbReference type="InterPro" id="IPR052897">
    <property type="entry name" value="Sec-Metab_Biosynth_Hydrolase"/>
</dbReference>
<dbReference type="Proteomes" id="UP000586918">
    <property type="component" value="Unassembled WGS sequence"/>
</dbReference>
<dbReference type="Gene3D" id="3.40.50.1820">
    <property type="entry name" value="alpha/beta hydrolase"/>
    <property type="match status" value="1"/>
</dbReference>
<protein>
    <submittedName>
        <fullName evidence="2">Alpha/beta hydrolase</fullName>
    </submittedName>
</protein>
<name>A0A848DHG2_9PSEU</name>
<organism evidence="2 3">
    <name type="scientific">Pseudonocardia bannensis</name>
    <dbReference type="NCBI Taxonomy" id="630973"/>
    <lineage>
        <taxon>Bacteria</taxon>
        <taxon>Bacillati</taxon>
        <taxon>Actinomycetota</taxon>
        <taxon>Actinomycetes</taxon>
        <taxon>Pseudonocardiales</taxon>
        <taxon>Pseudonocardiaceae</taxon>
        <taxon>Pseudonocardia</taxon>
    </lineage>
</organism>
<dbReference type="GO" id="GO:0016787">
    <property type="term" value="F:hydrolase activity"/>
    <property type="evidence" value="ECO:0007669"/>
    <property type="project" value="UniProtKB-KW"/>
</dbReference>
<evidence type="ECO:0000313" key="2">
    <source>
        <dbReference type="EMBL" id="NMH91995.1"/>
    </source>
</evidence>